<sequence length="41" mass="4690">MDNNHYVTELHKLENSLNALLQQDPQQLLAQAIRSRCSILA</sequence>
<organism evidence="1 2">
    <name type="scientific">Candidatus Enterovibrio escicola</name>
    <dbReference type="NCBI Taxonomy" id="1927127"/>
    <lineage>
        <taxon>Bacteria</taxon>
        <taxon>Pseudomonadati</taxon>
        <taxon>Pseudomonadota</taxon>
        <taxon>Gammaproteobacteria</taxon>
        <taxon>Vibrionales</taxon>
        <taxon>Vibrionaceae</taxon>
        <taxon>Enterovibrio</taxon>
    </lineage>
</organism>
<protein>
    <submittedName>
        <fullName evidence="1">Uncharacterized protein</fullName>
    </submittedName>
</protein>
<dbReference type="Proteomes" id="UP000219020">
    <property type="component" value="Unassembled WGS sequence"/>
</dbReference>
<comment type="caution">
    <text evidence="1">The sequence shown here is derived from an EMBL/GenBank/DDBJ whole genome shotgun (WGS) entry which is preliminary data.</text>
</comment>
<accession>A0A2A5SZV5</accession>
<dbReference type="RefSeq" id="WP_263363594.1">
    <property type="nucleotide sequence ID" value="NZ_CAWOZL010000061.1"/>
</dbReference>
<gene>
    <name evidence="1" type="ORF">BTN49_2949</name>
</gene>
<evidence type="ECO:0000313" key="2">
    <source>
        <dbReference type="Proteomes" id="UP000219020"/>
    </source>
</evidence>
<dbReference type="EMBL" id="NBYY01000034">
    <property type="protein sequence ID" value="PCS21410.1"/>
    <property type="molecule type" value="Genomic_DNA"/>
</dbReference>
<name>A0A2A5SZV5_9GAMM</name>
<evidence type="ECO:0000313" key="1">
    <source>
        <dbReference type="EMBL" id="PCS21410.1"/>
    </source>
</evidence>
<proteinExistence type="predicted"/>
<dbReference type="AlphaFoldDB" id="A0A2A5SZV5"/>
<keyword evidence="2" id="KW-1185">Reference proteome</keyword>
<reference evidence="2" key="1">
    <citation type="submission" date="2017-04" db="EMBL/GenBank/DDBJ databases">
        <title>Genome evolution of the luminous symbionts of deep sea anglerfish.</title>
        <authorList>
            <person name="Hendry T.A."/>
        </authorList>
    </citation>
    <scope>NUCLEOTIDE SEQUENCE [LARGE SCALE GENOMIC DNA]</scope>
</reference>